<comment type="caution">
    <text evidence="1">The sequence shown here is derived from an EMBL/GenBank/DDBJ whole genome shotgun (WGS) entry which is preliminary data.</text>
</comment>
<evidence type="ECO:0000313" key="1">
    <source>
        <dbReference type="EMBL" id="KPA99933.1"/>
    </source>
</evidence>
<dbReference type="RefSeq" id="WP_054000487.1">
    <property type="nucleotide sequence ID" value="NZ_JXMU01000039.1"/>
</dbReference>
<keyword evidence="2" id="KW-1185">Reference proteome</keyword>
<evidence type="ECO:0000313" key="2">
    <source>
        <dbReference type="Proteomes" id="UP000038011"/>
    </source>
</evidence>
<gene>
    <name evidence="1" type="ORF">SU32_16525</name>
</gene>
<accession>A0A0N0VL64</accession>
<name>A0A0N0VL64_9HYPH</name>
<organism evidence="1 2">
    <name type="scientific">Ahrensia marina</name>
    <dbReference type="NCBI Taxonomy" id="1514904"/>
    <lineage>
        <taxon>Bacteria</taxon>
        <taxon>Pseudomonadati</taxon>
        <taxon>Pseudomonadota</taxon>
        <taxon>Alphaproteobacteria</taxon>
        <taxon>Hyphomicrobiales</taxon>
        <taxon>Ahrensiaceae</taxon>
        <taxon>Ahrensia</taxon>
    </lineage>
</organism>
<dbReference type="AlphaFoldDB" id="A0A0N0VL64"/>
<reference evidence="1 2" key="1">
    <citation type="submission" date="2015-01" db="EMBL/GenBank/DDBJ databases">
        <title>Ahrensia donghaiensis sp. nov., a novel dimethylsulphoniopropionate-cleavage bacterium isolated from seawater and emended descriptions of the genus Ahrensia and Ahrensia kielensis.</title>
        <authorList>
            <person name="Liu J."/>
        </authorList>
    </citation>
    <scope>NUCLEOTIDE SEQUENCE [LARGE SCALE GENOMIC DNA]</scope>
    <source>
        <strain evidence="1 2">LZD062</strain>
    </source>
</reference>
<dbReference type="Proteomes" id="UP000038011">
    <property type="component" value="Unassembled WGS sequence"/>
</dbReference>
<evidence type="ECO:0008006" key="3">
    <source>
        <dbReference type="Google" id="ProtNLM"/>
    </source>
</evidence>
<dbReference type="PATRIC" id="fig|1514904.3.peg.2759"/>
<proteinExistence type="predicted"/>
<dbReference type="OrthoDB" id="7728370at2"/>
<protein>
    <recommendedName>
        <fullName evidence="3">Mobilization protein</fullName>
    </recommendedName>
</protein>
<sequence>MARLTDEQQLTRLEETEGKLKARKKAVQARLRSKERKADARRKIIIGAIALEHTKYDKEWGDWLWQILNNEVKRPADRELLGLPPLK</sequence>
<dbReference type="EMBL" id="JXMU01000039">
    <property type="protein sequence ID" value="KPA99933.1"/>
    <property type="molecule type" value="Genomic_DNA"/>
</dbReference>